<dbReference type="AlphaFoldDB" id="A0ABC8TT53"/>
<dbReference type="GO" id="GO:0004175">
    <property type="term" value="F:endopeptidase activity"/>
    <property type="evidence" value="ECO:0007669"/>
    <property type="project" value="UniProtKB-ARBA"/>
</dbReference>
<keyword evidence="2" id="KW-1133">Transmembrane helix</keyword>
<evidence type="ECO:0000256" key="1">
    <source>
        <dbReference type="SAM" id="MobiDB-lite"/>
    </source>
</evidence>
<dbReference type="GO" id="GO:0080120">
    <property type="term" value="P:CAAX-box protein maturation"/>
    <property type="evidence" value="ECO:0007669"/>
    <property type="project" value="UniProtKB-ARBA"/>
</dbReference>
<comment type="caution">
    <text evidence="4">The sequence shown here is derived from an EMBL/GenBank/DDBJ whole genome shotgun (WGS) entry which is preliminary data.</text>
</comment>
<proteinExistence type="predicted"/>
<reference evidence="4 5" key="1">
    <citation type="submission" date="2024-02" db="EMBL/GenBank/DDBJ databases">
        <authorList>
            <person name="Vignale AGUSTIN F."/>
            <person name="Sosa J E."/>
            <person name="Modenutti C."/>
        </authorList>
    </citation>
    <scope>NUCLEOTIDE SEQUENCE [LARGE SCALE GENOMIC DNA]</scope>
</reference>
<dbReference type="PANTHER" id="PTHR43592">
    <property type="entry name" value="CAAX AMINO TERMINAL PROTEASE"/>
    <property type="match status" value="1"/>
</dbReference>
<evidence type="ECO:0000313" key="4">
    <source>
        <dbReference type="EMBL" id="CAK9172374.1"/>
    </source>
</evidence>
<keyword evidence="2" id="KW-0812">Transmembrane</keyword>
<dbReference type="Proteomes" id="UP001642360">
    <property type="component" value="Unassembled WGS sequence"/>
</dbReference>
<dbReference type="Pfam" id="PF02517">
    <property type="entry name" value="Rce1-like"/>
    <property type="match status" value="1"/>
</dbReference>
<feature type="transmembrane region" description="Helical" evidence="2">
    <location>
        <begin position="240"/>
        <end position="265"/>
    </location>
</feature>
<keyword evidence="2" id="KW-0472">Membrane</keyword>
<sequence>MDLLTINPWWRTKPGNLSAAYLSFGNSTFTCRKLTGSYDLPVLISAKLRRRFGASIRAFAGQKVVKKLRRKGKTQKDVTSPPNKPLFNEDDGQADRPPSGDDYIHDNNQTSSLSNLDAQTAVAIPTRSAVLQACIVTSGLIGALGVLVRQVSHVASTEGWPIIDCSTTLSFGFELWHLELITGLVILISSCRYLLLKTWPDFAESSEAANSQVLTSLQPFDYIVVAILPGASEELLFRGALLPLFGINWTSALVVAALFGVLHLGSGRKYSFAVWATFVGFVYGYATIVSSSIIVPMASHAVNNLVGGIMWRYTSKP</sequence>
<gene>
    <name evidence="4" type="ORF">ILEXP_LOCUS42020</name>
</gene>
<feature type="region of interest" description="Disordered" evidence="1">
    <location>
        <begin position="70"/>
        <end position="107"/>
    </location>
</feature>
<keyword evidence="5" id="KW-1185">Reference proteome</keyword>
<dbReference type="PANTHER" id="PTHR43592:SF7">
    <property type="entry name" value="CAAX AMINO TERMINAL PROTEASE FAMILY PROTEIN"/>
    <property type="match status" value="1"/>
</dbReference>
<name>A0ABC8TT53_9AQUA</name>
<organism evidence="4 5">
    <name type="scientific">Ilex paraguariensis</name>
    <name type="common">yerba mate</name>
    <dbReference type="NCBI Taxonomy" id="185542"/>
    <lineage>
        <taxon>Eukaryota</taxon>
        <taxon>Viridiplantae</taxon>
        <taxon>Streptophyta</taxon>
        <taxon>Embryophyta</taxon>
        <taxon>Tracheophyta</taxon>
        <taxon>Spermatophyta</taxon>
        <taxon>Magnoliopsida</taxon>
        <taxon>eudicotyledons</taxon>
        <taxon>Gunneridae</taxon>
        <taxon>Pentapetalae</taxon>
        <taxon>asterids</taxon>
        <taxon>campanulids</taxon>
        <taxon>Aquifoliales</taxon>
        <taxon>Aquifoliaceae</taxon>
        <taxon>Ilex</taxon>
    </lineage>
</organism>
<protein>
    <recommendedName>
        <fullName evidence="3">CAAX prenyl protease 2/Lysostaphin resistance protein A-like domain-containing protein</fullName>
    </recommendedName>
</protein>
<evidence type="ECO:0000313" key="5">
    <source>
        <dbReference type="Proteomes" id="UP001642360"/>
    </source>
</evidence>
<evidence type="ECO:0000256" key="2">
    <source>
        <dbReference type="SAM" id="Phobius"/>
    </source>
</evidence>
<feature type="transmembrane region" description="Helical" evidence="2">
    <location>
        <begin position="272"/>
        <end position="295"/>
    </location>
</feature>
<dbReference type="InterPro" id="IPR003675">
    <property type="entry name" value="Rce1/LyrA-like_dom"/>
</dbReference>
<feature type="domain" description="CAAX prenyl protease 2/Lysostaphin resistance protein A-like" evidence="3">
    <location>
        <begin position="219"/>
        <end position="306"/>
    </location>
</feature>
<accession>A0ABC8TT53</accession>
<dbReference type="EMBL" id="CAUOFW020005969">
    <property type="protein sequence ID" value="CAK9172374.1"/>
    <property type="molecule type" value="Genomic_DNA"/>
</dbReference>
<evidence type="ECO:0000259" key="3">
    <source>
        <dbReference type="Pfam" id="PF02517"/>
    </source>
</evidence>